<dbReference type="GO" id="GO:0022857">
    <property type="term" value="F:transmembrane transporter activity"/>
    <property type="evidence" value="ECO:0007669"/>
    <property type="project" value="InterPro"/>
</dbReference>
<keyword evidence="6 9" id="KW-1133">Transmembrane helix</keyword>
<evidence type="ECO:0000256" key="5">
    <source>
        <dbReference type="ARBA" id="ARBA00022970"/>
    </source>
</evidence>
<evidence type="ECO:0000256" key="2">
    <source>
        <dbReference type="ARBA" id="ARBA00022448"/>
    </source>
</evidence>
<keyword evidence="5" id="KW-0029">Amino-acid transport</keyword>
<proteinExistence type="inferred from homology"/>
<dbReference type="CDD" id="cd06582">
    <property type="entry name" value="TM_PBP1_LivH_like"/>
    <property type="match status" value="1"/>
</dbReference>
<dbReference type="GO" id="GO:0006865">
    <property type="term" value="P:amino acid transport"/>
    <property type="evidence" value="ECO:0007669"/>
    <property type="project" value="UniProtKB-KW"/>
</dbReference>
<feature type="transmembrane region" description="Helical" evidence="9">
    <location>
        <begin position="153"/>
        <end position="175"/>
    </location>
</feature>
<dbReference type="AlphaFoldDB" id="A0A6J6BBC5"/>
<dbReference type="EMBL" id="CAFBLF010000056">
    <property type="protein sequence ID" value="CAB4862907.1"/>
    <property type="molecule type" value="Genomic_DNA"/>
</dbReference>
<feature type="transmembrane region" description="Helical" evidence="9">
    <location>
        <begin position="237"/>
        <end position="258"/>
    </location>
</feature>
<keyword evidence="4 9" id="KW-0812">Transmembrane</keyword>
<dbReference type="PANTHER" id="PTHR11795">
    <property type="entry name" value="BRANCHED-CHAIN AMINO ACID TRANSPORT SYSTEM PERMEASE PROTEIN LIVH"/>
    <property type="match status" value="1"/>
</dbReference>
<dbReference type="InterPro" id="IPR008969">
    <property type="entry name" value="CarboxyPept-like_regulatory"/>
</dbReference>
<feature type="transmembrane region" description="Helical" evidence="9">
    <location>
        <begin position="370"/>
        <end position="399"/>
    </location>
</feature>
<dbReference type="Pfam" id="PF02653">
    <property type="entry name" value="BPD_transp_2"/>
    <property type="match status" value="1"/>
</dbReference>
<evidence type="ECO:0000256" key="4">
    <source>
        <dbReference type="ARBA" id="ARBA00022692"/>
    </source>
</evidence>
<evidence type="ECO:0000256" key="1">
    <source>
        <dbReference type="ARBA" id="ARBA00004651"/>
    </source>
</evidence>
<evidence type="ECO:0000256" key="9">
    <source>
        <dbReference type="SAM" id="Phobius"/>
    </source>
</evidence>
<reference evidence="10" key="1">
    <citation type="submission" date="2020-05" db="EMBL/GenBank/DDBJ databases">
        <authorList>
            <person name="Chiriac C."/>
            <person name="Salcher M."/>
            <person name="Ghai R."/>
            <person name="Kavagutti S V."/>
        </authorList>
    </citation>
    <scope>NUCLEOTIDE SEQUENCE</scope>
</reference>
<comment type="similarity">
    <text evidence="8">Belongs to the binding-protein-dependent transport system permease family. LivHM subfamily.</text>
</comment>
<evidence type="ECO:0000256" key="3">
    <source>
        <dbReference type="ARBA" id="ARBA00022475"/>
    </source>
</evidence>
<feature type="transmembrane region" description="Helical" evidence="9">
    <location>
        <begin position="279"/>
        <end position="307"/>
    </location>
</feature>
<dbReference type="PANTHER" id="PTHR11795:SF445">
    <property type="entry name" value="AMINO ACID ABC TRANSPORTER PERMEASE PROTEIN"/>
    <property type="match status" value="1"/>
</dbReference>
<organism evidence="10">
    <name type="scientific">freshwater metagenome</name>
    <dbReference type="NCBI Taxonomy" id="449393"/>
    <lineage>
        <taxon>unclassified sequences</taxon>
        <taxon>metagenomes</taxon>
        <taxon>ecological metagenomes</taxon>
    </lineage>
</organism>
<evidence type="ECO:0000256" key="6">
    <source>
        <dbReference type="ARBA" id="ARBA00022989"/>
    </source>
</evidence>
<keyword evidence="3" id="KW-1003">Cell membrane</keyword>
<dbReference type="GO" id="GO:0005886">
    <property type="term" value="C:plasma membrane"/>
    <property type="evidence" value="ECO:0007669"/>
    <property type="project" value="UniProtKB-SubCell"/>
</dbReference>
<dbReference type="EMBL" id="CAEZSG010000055">
    <property type="protein sequence ID" value="CAB4535957.1"/>
    <property type="molecule type" value="Genomic_DNA"/>
</dbReference>
<name>A0A6J6BBC5_9ZZZZ</name>
<feature type="transmembrane region" description="Helical" evidence="9">
    <location>
        <begin position="339"/>
        <end position="358"/>
    </location>
</feature>
<feature type="transmembrane region" description="Helical" evidence="9">
    <location>
        <begin position="411"/>
        <end position="427"/>
    </location>
</feature>
<dbReference type="InterPro" id="IPR001851">
    <property type="entry name" value="ABC_transp_permease"/>
</dbReference>
<gene>
    <name evidence="10" type="ORF">UFOPK1413_00473</name>
    <name evidence="11" type="ORF">UFOPK3339_00497</name>
</gene>
<feature type="transmembrane region" description="Helical" evidence="9">
    <location>
        <begin position="187"/>
        <end position="217"/>
    </location>
</feature>
<evidence type="ECO:0000256" key="7">
    <source>
        <dbReference type="ARBA" id="ARBA00023136"/>
    </source>
</evidence>
<protein>
    <submittedName>
        <fullName evidence="10">Unannotated protein</fullName>
    </submittedName>
</protein>
<dbReference type="Gene3D" id="2.60.40.1120">
    <property type="entry name" value="Carboxypeptidase-like, regulatory domain"/>
    <property type="match status" value="1"/>
</dbReference>
<keyword evidence="2" id="KW-0813">Transport</keyword>
<dbReference type="SUPFAM" id="SSF49464">
    <property type="entry name" value="Carboxypeptidase regulatory domain-like"/>
    <property type="match status" value="1"/>
</dbReference>
<evidence type="ECO:0000313" key="10">
    <source>
        <dbReference type="EMBL" id="CAB4535957.1"/>
    </source>
</evidence>
<sequence>MRTMSTMRRLASAVGAFVLAFGVLGLASPAQADVVNPEMPFKISGNVQNKGVPIAGVTINLTGGGGYAATVMTDAEGKFTAGVPEKLADYVVTVDETTLPDGIAVIDNPATEFVEANVQTVTVGPGGRVTMNFFIGQGERHVTSMFDQVVQRLISGLNFGLMLALASVGLSLIYGTTGISNFAHAELVTFGAIATFGLVAVMGEGLLWLAIPIALILSGVLGWGMDAALWAPLRRRGMGLVQLMIVSIGLSLGIRYTYQFFIGGKTENLPGSGAERFNLFGSVSLSIIDIVSMGVSVLIIIVFAWWLSASKIGKATRAISDNPSLAASSGIDVDGVVRIVWIIGSVLAGFSGILWAYFRPGIRWDMGGQILLLIFAATTLGGLGTAYGALIGSLIVGILVEGSSLFIPSDLKYVGALVVLIGILLFRPQGILGRKERVG</sequence>
<comment type="subcellular location">
    <subcellularLocation>
        <location evidence="1">Cell membrane</location>
        <topology evidence="1">Multi-pass membrane protein</topology>
    </subcellularLocation>
</comment>
<accession>A0A6J6BBC5</accession>
<dbReference type="InterPro" id="IPR052157">
    <property type="entry name" value="BCAA_transport_permease"/>
</dbReference>
<evidence type="ECO:0000313" key="11">
    <source>
        <dbReference type="EMBL" id="CAB4862907.1"/>
    </source>
</evidence>
<keyword evidence="7 9" id="KW-0472">Membrane</keyword>
<evidence type="ECO:0000256" key="8">
    <source>
        <dbReference type="ARBA" id="ARBA00037998"/>
    </source>
</evidence>